<proteinExistence type="predicted"/>
<accession>A0A3G1AZ15</accession>
<dbReference type="AlphaFoldDB" id="A0A3G1AZ15"/>
<dbReference type="Proteomes" id="UP000266745">
    <property type="component" value="Chromosome"/>
</dbReference>
<keyword evidence="2" id="KW-1185">Reference proteome</keyword>
<reference evidence="1 2" key="1">
    <citation type="journal article" date="2016" name="Sci. Rep.">
        <title>A novel ammonia-oxidizing archaeon from wastewater treatment plant: Its enrichment, physiological and genomic characteristics.</title>
        <authorList>
            <person name="Li Y."/>
            <person name="Ding K."/>
            <person name="Wen X."/>
            <person name="Zhang B."/>
            <person name="Shen B."/>
            <person name="Yang Y."/>
        </authorList>
    </citation>
    <scope>NUCLEOTIDE SEQUENCE [LARGE SCALE GENOMIC DNA]</scope>
    <source>
        <strain evidence="1 2">SAT1</strain>
    </source>
</reference>
<gene>
    <name evidence="1" type="ORF">SU86_000625</name>
</gene>
<organism evidence="1 2">
    <name type="scientific">Candidatus Nitrosotenuis cloacae</name>
    <dbReference type="NCBI Taxonomy" id="1603555"/>
    <lineage>
        <taxon>Archaea</taxon>
        <taxon>Nitrososphaerota</taxon>
        <taxon>Candidatus Nitrosotenuis</taxon>
    </lineage>
</organism>
<evidence type="ECO:0000313" key="2">
    <source>
        <dbReference type="Proteomes" id="UP000266745"/>
    </source>
</evidence>
<dbReference type="KEGG" id="tah:SU86_000625"/>
<evidence type="ECO:0000313" key="1">
    <source>
        <dbReference type="EMBL" id="AJZ75137.1"/>
    </source>
</evidence>
<dbReference type="EMBL" id="CP011097">
    <property type="protein sequence ID" value="AJZ75137.1"/>
    <property type="molecule type" value="Genomic_DNA"/>
</dbReference>
<protein>
    <submittedName>
        <fullName evidence="1">Uncharacterized protein</fullName>
    </submittedName>
</protein>
<sequence>MIHTLFSDGNQKRICWSIKTDQNTVEQFRDHADIYLDKVNEIQSKYIALHVGIFWSIGVFIIKNGDTIRIQIDSDEMIKHLSTDQTSNDRLIEGKKGFINQLATQRSLVYQYEKIDSAQNISTKLLQ</sequence>
<name>A0A3G1AZ15_9ARCH</name>
<dbReference type="OrthoDB" id="10964at2157"/>